<comment type="caution">
    <text evidence="2">The sequence shown here is derived from an EMBL/GenBank/DDBJ whole genome shotgun (WGS) entry which is preliminary data.</text>
</comment>
<dbReference type="AlphaFoldDB" id="A0A3N6T2K4"/>
<name>A0A3N6T2K4_BRACR</name>
<feature type="compositionally biased region" description="Basic and acidic residues" evidence="1">
    <location>
        <begin position="143"/>
        <end position="162"/>
    </location>
</feature>
<evidence type="ECO:0000313" key="2">
    <source>
        <dbReference type="EMBL" id="KAF3587158.1"/>
    </source>
</evidence>
<sequence length="191" mass="20938">MLRNKGLLEIDYSLKAMLDITQGVGLPLGQTTTCFLGLAVSSILTEEEVLTALDSNGSEVNFVRDLNLNVTLSNTSVVEEHLATLPWLFKTKSACNSEVANGKCNPKSNDAVPSSNIKEEAGTSVQNLMWLESLKSCSCSSKPETEKVNANSYRDESDAERDKVHQVRMLDINEPLLDEDQLTEEQTGTKV</sequence>
<gene>
    <name evidence="2" type="ORF">F2Q69_00026622</name>
</gene>
<feature type="region of interest" description="Disordered" evidence="1">
    <location>
        <begin position="141"/>
        <end position="162"/>
    </location>
</feature>
<organism evidence="2 3">
    <name type="scientific">Brassica cretica</name>
    <name type="common">Mustard</name>
    <dbReference type="NCBI Taxonomy" id="69181"/>
    <lineage>
        <taxon>Eukaryota</taxon>
        <taxon>Viridiplantae</taxon>
        <taxon>Streptophyta</taxon>
        <taxon>Embryophyta</taxon>
        <taxon>Tracheophyta</taxon>
        <taxon>Spermatophyta</taxon>
        <taxon>Magnoliopsida</taxon>
        <taxon>eudicotyledons</taxon>
        <taxon>Gunneridae</taxon>
        <taxon>Pentapetalae</taxon>
        <taxon>rosids</taxon>
        <taxon>malvids</taxon>
        <taxon>Brassicales</taxon>
        <taxon>Brassicaceae</taxon>
        <taxon>Brassiceae</taxon>
        <taxon>Brassica</taxon>
    </lineage>
</organism>
<evidence type="ECO:0000313" key="3">
    <source>
        <dbReference type="Proteomes" id="UP000712600"/>
    </source>
</evidence>
<dbReference type="OrthoDB" id="1134051at2759"/>
<dbReference type="Proteomes" id="UP000712600">
    <property type="component" value="Unassembled WGS sequence"/>
</dbReference>
<dbReference type="Pfam" id="PF05904">
    <property type="entry name" value="DUF863"/>
    <property type="match status" value="1"/>
</dbReference>
<dbReference type="EMBL" id="QGKX02000088">
    <property type="protein sequence ID" value="KAF3587158.1"/>
    <property type="molecule type" value="Genomic_DNA"/>
</dbReference>
<reference evidence="2" key="1">
    <citation type="submission" date="2019-12" db="EMBL/GenBank/DDBJ databases">
        <title>Genome sequencing and annotation of Brassica cretica.</title>
        <authorList>
            <person name="Studholme D.J."/>
            <person name="Sarris P."/>
        </authorList>
    </citation>
    <scope>NUCLEOTIDE SEQUENCE</scope>
    <source>
        <strain evidence="2">PFS-109/04</strain>
        <tissue evidence="2">Leaf</tissue>
    </source>
</reference>
<dbReference type="InterPro" id="IPR008581">
    <property type="entry name" value="DUF863_pln"/>
</dbReference>
<protein>
    <submittedName>
        <fullName evidence="2">Uncharacterized protein</fullName>
    </submittedName>
</protein>
<accession>A0A3N6T2K4</accession>
<evidence type="ECO:0000256" key="1">
    <source>
        <dbReference type="SAM" id="MobiDB-lite"/>
    </source>
</evidence>
<proteinExistence type="predicted"/>